<feature type="transmembrane region" description="Helical" evidence="1">
    <location>
        <begin position="181"/>
        <end position="203"/>
    </location>
</feature>
<keyword evidence="1" id="KW-0472">Membrane</keyword>
<keyword evidence="1" id="KW-1133">Transmembrane helix</keyword>
<feature type="transmembrane region" description="Helical" evidence="1">
    <location>
        <begin position="264"/>
        <end position="283"/>
    </location>
</feature>
<feature type="transmembrane region" description="Helical" evidence="1">
    <location>
        <begin position="39"/>
        <end position="59"/>
    </location>
</feature>
<evidence type="ECO:0000313" key="3">
    <source>
        <dbReference type="Proteomes" id="UP000580474"/>
    </source>
</evidence>
<evidence type="ECO:0000256" key="1">
    <source>
        <dbReference type="SAM" id="Phobius"/>
    </source>
</evidence>
<gene>
    <name evidence="2" type="ORF">BJ969_000498</name>
</gene>
<sequence>MTATVSAEVSPAPAGRRSAPLARVLLAEFRWVLRRPRNLLALLMLAGLPVLIGVGIALTGGPGSGGGPGLLSSVAGNGLVLPVASILLAQSMLLPLVVAMVAADAIAGEASHGTLRGLLIAPLGRVRLVGVKSAGVLLMVLLSVLVLAVSGLLTGLIIVGGDGLVTLSGTTLSLGAALGRIALAVLWCAAQMAAIGAVALALSSLTEHPLVVMAGTMAALIVFGVLGTVPSLEWLRPLLITTDWSAVIDVLRDPIFTDTLSTGLLRAGCYLVIGLSATVLRMVTRDA</sequence>
<proteinExistence type="predicted"/>
<feature type="transmembrane region" description="Helical" evidence="1">
    <location>
        <begin position="210"/>
        <end position="229"/>
    </location>
</feature>
<dbReference type="AlphaFoldDB" id="A0A840N601"/>
<feature type="transmembrane region" description="Helical" evidence="1">
    <location>
        <begin position="135"/>
        <end position="161"/>
    </location>
</feature>
<dbReference type="PANTHER" id="PTHR37305:SF1">
    <property type="entry name" value="MEMBRANE PROTEIN"/>
    <property type="match status" value="1"/>
</dbReference>
<protein>
    <submittedName>
        <fullName evidence="2">ABC-2 type transport system permease protein</fullName>
    </submittedName>
</protein>
<dbReference type="PANTHER" id="PTHR37305">
    <property type="entry name" value="INTEGRAL MEMBRANE PROTEIN-RELATED"/>
    <property type="match status" value="1"/>
</dbReference>
<dbReference type="Proteomes" id="UP000580474">
    <property type="component" value="Unassembled WGS sequence"/>
</dbReference>
<dbReference type="Pfam" id="PF12730">
    <property type="entry name" value="ABC2_membrane_4"/>
    <property type="match status" value="1"/>
</dbReference>
<dbReference type="RefSeq" id="WP_184476924.1">
    <property type="nucleotide sequence ID" value="NZ_JACHIV010000001.1"/>
</dbReference>
<dbReference type="EMBL" id="JACHIV010000001">
    <property type="protein sequence ID" value="MBB5067410.1"/>
    <property type="molecule type" value="Genomic_DNA"/>
</dbReference>
<keyword evidence="1" id="KW-0812">Transmembrane</keyword>
<evidence type="ECO:0000313" key="2">
    <source>
        <dbReference type="EMBL" id="MBB5067410.1"/>
    </source>
</evidence>
<comment type="caution">
    <text evidence="2">The sequence shown here is derived from an EMBL/GenBank/DDBJ whole genome shotgun (WGS) entry which is preliminary data.</text>
</comment>
<name>A0A840N601_9PSEU</name>
<keyword evidence="3" id="KW-1185">Reference proteome</keyword>
<accession>A0A840N601</accession>
<feature type="transmembrane region" description="Helical" evidence="1">
    <location>
        <begin position="79"/>
        <end position="103"/>
    </location>
</feature>
<reference evidence="2 3" key="1">
    <citation type="submission" date="2020-08" db="EMBL/GenBank/DDBJ databases">
        <title>Sequencing the genomes of 1000 actinobacteria strains.</title>
        <authorList>
            <person name="Klenk H.-P."/>
        </authorList>
    </citation>
    <scope>NUCLEOTIDE SEQUENCE [LARGE SCALE GENOMIC DNA]</scope>
    <source>
        <strain evidence="2 3">DSM 45582</strain>
    </source>
</reference>
<organism evidence="2 3">
    <name type="scientific">Saccharopolyspora gloriosae</name>
    <dbReference type="NCBI Taxonomy" id="455344"/>
    <lineage>
        <taxon>Bacteria</taxon>
        <taxon>Bacillati</taxon>
        <taxon>Actinomycetota</taxon>
        <taxon>Actinomycetes</taxon>
        <taxon>Pseudonocardiales</taxon>
        <taxon>Pseudonocardiaceae</taxon>
        <taxon>Saccharopolyspora</taxon>
    </lineage>
</organism>